<sequence>MYKVFVNDTPIIITSSSKKENIFPVYNFKNVLFDDIIHKINNKELKGINLYSTDLENDWKSFLSNMKVIPAAGGLVLNPKKEILFIFRNGVWDLPKGWVEKGETIKTAAIREVEEECGISNLHLIKPLVTTYHIYFHKGIKLKQTYWFLMSSDDQKELTPQLEEGITQVTFKNEAKTKEALANSYANIQLVYDTYKEG</sequence>
<dbReference type="InterPro" id="IPR020084">
    <property type="entry name" value="NUDIX_hydrolase_CS"/>
</dbReference>
<dbReference type="Proteomes" id="UP000247345">
    <property type="component" value="Unassembled WGS sequence"/>
</dbReference>
<dbReference type="OrthoDB" id="9816289at2"/>
<feature type="domain" description="Nudix hydrolase" evidence="4">
    <location>
        <begin position="67"/>
        <end position="198"/>
    </location>
</feature>
<dbReference type="PANTHER" id="PTHR43736:SF1">
    <property type="entry name" value="DIHYDRONEOPTERIN TRIPHOSPHATE DIPHOSPHATASE"/>
    <property type="match status" value="1"/>
</dbReference>
<dbReference type="GO" id="GO:0003723">
    <property type="term" value="F:RNA binding"/>
    <property type="evidence" value="ECO:0007669"/>
    <property type="project" value="InterPro"/>
</dbReference>
<dbReference type="EMBL" id="MSCK01000001">
    <property type="protein sequence ID" value="PQJ73673.1"/>
    <property type="molecule type" value="Genomic_DNA"/>
</dbReference>
<dbReference type="PROSITE" id="PS50882">
    <property type="entry name" value="YTH"/>
    <property type="match status" value="1"/>
</dbReference>
<dbReference type="InterPro" id="IPR000086">
    <property type="entry name" value="NUDIX_hydrolase_dom"/>
</dbReference>
<dbReference type="InterPro" id="IPR015797">
    <property type="entry name" value="NUDIX_hydrolase-like_dom_sf"/>
</dbReference>
<evidence type="ECO:0000256" key="2">
    <source>
        <dbReference type="RuleBase" id="RU003476"/>
    </source>
</evidence>
<organism evidence="5 6">
    <name type="scientific">Polaribacter butkevichii</name>
    <dbReference type="NCBI Taxonomy" id="218490"/>
    <lineage>
        <taxon>Bacteria</taxon>
        <taxon>Pseudomonadati</taxon>
        <taxon>Bacteroidota</taxon>
        <taxon>Flavobacteriia</taxon>
        <taxon>Flavobacteriales</taxon>
        <taxon>Flavobacteriaceae</taxon>
    </lineage>
</organism>
<dbReference type="InterPro" id="IPR020476">
    <property type="entry name" value="Nudix_hydrolase"/>
</dbReference>
<evidence type="ECO:0000256" key="1">
    <source>
        <dbReference type="ARBA" id="ARBA00022801"/>
    </source>
</evidence>
<evidence type="ECO:0000313" key="5">
    <source>
        <dbReference type="EMBL" id="PQJ73673.1"/>
    </source>
</evidence>
<comment type="caution">
    <text evidence="5">The sequence shown here is derived from an EMBL/GenBank/DDBJ whole genome shotgun (WGS) entry which is preliminary data.</text>
</comment>
<dbReference type="PRINTS" id="PR00502">
    <property type="entry name" value="NUDIXFAMILY"/>
</dbReference>
<dbReference type="PROSITE" id="PS00893">
    <property type="entry name" value="NUDIX_BOX"/>
    <property type="match status" value="1"/>
</dbReference>
<dbReference type="GO" id="GO:0016787">
    <property type="term" value="F:hydrolase activity"/>
    <property type="evidence" value="ECO:0007669"/>
    <property type="project" value="UniProtKB-KW"/>
</dbReference>
<gene>
    <name evidence="5" type="ORF">BTO14_02700</name>
</gene>
<dbReference type="RefSeq" id="WP_105049329.1">
    <property type="nucleotide sequence ID" value="NZ_CP150661.1"/>
</dbReference>
<dbReference type="CDD" id="cd03673">
    <property type="entry name" value="NUDIX_Ap6A_hydrolase"/>
    <property type="match status" value="1"/>
</dbReference>
<accession>A0A2P6CFI5</accession>
<keyword evidence="6" id="KW-1185">Reference proteome</keyword>
<reference evidence="5 6" key="1">
    <citation type="submission" date="2016-12" db="EMBL/GenBank/DDBJ databases">
        <title>Trade-off between light-utilization and light-protection in marine flavobacteria.</title>
        <authorList>
            <person name="Kumagai Y."/>
            <person name="Yoshizawa S."/>
            <person name="Kogure K."/>
            <person name="Iwasaki W."/>
        </authorList>
    </citation>
    <scope>NUCLEOTIDE SEQUENCE [LARGE SCALE GENOMIC DNA]</scope>
    <source>
        <strain evidence="5 6">KCTC 12100</strain>
    </source>
</reference>
<dbReference type="Gene3D" id="3.90.79.10">
    <property type="entry name" value="Nucleoside Triphosphate Pyrophosphohydrolase"/>
    <property type="match status" value="1"/>
</dbReference>
<evidence type="ECO:0000313" key="6">
    <source>
        <dbReference type="Proteomes" id="UP000247345"/>
    </source>
</evidence>
<protein>
    <submittedName>
        <fullName evidence="5">NUDIX hydrolase</fullName>
    </submittedName>
</protein>
<keyword evidence="1 2" id="KW-0378">Hydrolase</keyword>
<dbReference type="AlphaFoldDB" id="A0A2P6CFI5"/>
<evidence type="ECO:0000259" key="4">
    <source>
        <dbReference type="PROSITE" id="PS51462"/>
    </source>
</evidence>
<dbReference type="Pfam" id="PF00293">
    <property type="entry name" value="NUDIX"/>
    <property type="match status" value="1"/>
</dbReference>
<evidence type="ECO:0000259" key="3">
    <source>
        <dbReference type="PROSITE" id="PS50882"/>
    </source>
</evidence>
<comment type="similarity">
    <text evidence="2">Belongs to the Nudix hydrolase family.</text>
</comment>
<feature type="domain" description="YTH" evidence="3">
    <location>
        <begin position="145"/>
        <end position="198"/>
    </location>
</feature>
<name>A0A2P6CFI5_9FLAO</name>
<proteinExistence type="inferred from homology"/>
<dbReference type="PANTHER" id="PTHR43736">
    <property type="entry name" value="ADP-RIBOSE PYROPHOSPHATASE"/>
    <property type="match status" value="1"/>
</dbReference>
<dbReference type="InterPro" id="IPR007275">
    <property type="entry name" value="YTH_domain"/>
</dbReference>
<dbReference type="PROSITE" id="PS51462">
    <property type="entry name" value="NUDIX"/>
    <property type="match status" value="1"/>
</dbReference>
<dbReference type="SUPFAM" id="SSF55811">
    <property type="entry name" value="Nudix"/>
    <property type="match status" value="1"/>
</dbReference>